<dbReference type="AlphaFoldDB" id="Q0R2F2"/>
<feature type="non-terminal residue" evidence="1">
    <location>
        <position position="1"/>
    </location>
</feature>
<feature type="non-terminal residue" evidence="1">
    <location>
        <position position="30"/>
    </location>
</feature>
<proteinExistence type="predicted"/>
<dbReference type="PANTHER" id="PTHR47228">
    <property type="entry name" value="SPERMATOGENESIS-ASSOCIATED PROTEIN 16"/>
    <property type="match status" value="1"/>
</dbReference>
<gene>
    <name evidence="1" type="primary">NYD-SP12</name>
</gene>
<evidence type="ECO:0000313" key="1">
    <source>
        <dbReference type="EMBL" id="ABA26869.1"/>
    </source>
</evidence>
<dbReference type="GO" id="GO:0007283">
    <property type="term" value="P:spermatogenesis"/>
    <property type="evidence" value="ECO:0007669"/>
    <property type="project" value="InterPro"/>
</dbReference>
<dbReference type="PANTHER" id="PTHR47228:SF1">
    <property type="entry name" value="SPERMATOGENESIS-ASSOCIATED PROTEIN 16"/>
    <property type="match status" value="1"/>
</dbReference>
<dbReference type="GO" id="GO:0005794">
    <property type="term" value="C:Golgi apparatus"/>
    <property type="evidence" value="ECO:0007669"/>
    <property type="project" value="InterPro"/>
</dbReference>
<sequence length="30" mass="3582">SIVLNPAYFRNHLRQATVFRCLERYSEAAR</sequence>
<protein>
    <submittedName>
        <fullName evidence="1">Spermatogenesis associated 16</fullName>
    </submittedName>
</protein>
<dbReference type="Pfam" id="PF15015">
    <property type="entry name" value="NYD-SP12_N"/>
    <property type="match status" value="1"/>
</dbReference>
<accession>Q0R2F2</accession>
<reference evidence="1" key="1">
    <citation type="submission" date="2005-07" db="EMBL/GenBank/DDBJ databases">
        <title>Genetic variations, rapid evolution and clinic association of the human spermatogenesis related gene NYD-SP12.</title>
        <authorList>
            <person name="Zhang Q."/>
            <person name="Su B."/>
        </authorList>
    </citation>
    <scope>NUCLEOTIDE SEQUENCE</scope>
</reference>
<name>Q0R2F2_9PRIM</name>
<dbReference type="EMBL" id="DQ142021">
    <property type="protein sequence ID" value="ABA26869.1"/>
    <property type="molecule type" value="Genomic_DNA"/>
</dbReference>
<organism evidence="1">
    <name type="scientific">Gorilla gorilla</name>
    <name type="common">western gorilla</name>
    <dbReference type="NCBI Taxonomy" id="9593"/>
    <lineage>
        <taxon>Eukaryota</taxon>
        <taxon>Metazoa</taxon>
        <taxon>Chordata</taxon>
        <taxon>Craniata</taxon>
        <taxon>Vertebrata</taxon>
        <taxon>Euteleostomi</taxon>
        <taxon>Mammalia</taxon>
        <taxon>Eutheria</taxon>
        <taxon>Euarchontoglires</taxon>
        <taxon>Primates</taxon>
        <taxon>Haplorrhini</taxon>
        <taxon>Catarrhini</taxon>
        <taxon>Hominidae</taxon>
        <taxon>Gorilla</taxon>
    </lineage>
</organism>
<dbReference type="InterPro" id="IPR029161">
    <property type="entry name" value="SPATA16"/>
</dbReference>